<dbReference type="PANTHER" id="PTHR30137">
    <property type="entry name" value="LUCIFERASE-LIKE MONOOXYGENASE"/>
    <property type="match status" value="1"/>
</dbReference>
<comment type="caution">
    <text evidence="3">The sequence shown here is derived from an EMBL/GenBank/DDBJ whole genome shotgun (WGS) entry which is preliminary data.</text>
</comment>
<dbReference type="RefSeq" id="WP_344703447.1">
    <property type="nucleotide sequence ID" value="NZ_BAABCK010000060.1"/>
</dbReference>
<dbReference type="EMBL" id="BAABCK010000060">
    <property type="protein sequence ID" value="GAA3728998.1"/>
    <property type="molecule type" value="Genomic_DNA"/>
</dbReference>
<protein>
    <submittedName>
        <fullName evidence="3">LLM class flavin-dependent oxidoreductase</fullName>
    </submittedName>
</protein>
<dbReference type="InterPro" id="IPR050766">
    <property type="entry name" value="Bact_Lucif_Oxidored"/>
</dbReference>
<dbReference type="Gene3D" id="3.20.20.30">
    <property type="entry name" value="Luciferase-like domain"/>
    <property type="match status" value="1"/>
</dbReference>
<evidence type="ECO:0000313" key="3">
    <source>
        <dbReference type="EMBL" id="GAA3728998.1"/>
    </source>
</evidence>
<evidence type="ECO:0000259" key="2">
    <source>
        <dbReference type="Pfam" id="PF00296"/>
    </source>
</evidence>
<evidence type="ECO:0000256" key="1">
    <source>
        <dbReference type="ARBA" id="ARBA00007789"/>
    </source>
</evidence>
<organism evidence="3 4">
    <name type="scientific">Salinicoccus jeotgali</name>
    <dbReference type="NCBI Taxonomy" id="381634"/>
    <lineage>
        <taxon>Bacteria</taxon>
        <taxon>Bacillati</taxon>
        <taxon>Bacillota</taxon>
        <taxon>Bacilli</taxon>
        <taxon>Bacillales</taxon>
        <taxon>Staphylococcaceae</taxon>
        <taxon>Salinicoccus</taxon>
    </lineage>
</organism>
<dbReference type="InterPro" id="IPR011251">
    <property type="entry name" value="Luciferase-like_dom"/>
</dbReference>
<sequence>MRLSILDQAPISEGQSAKEALEASCQLAQVGDEYGFNRFWVAEHHALPSLASSTPEVFLGYVGSHTKQIRIGSGATLLPYYKPYKVAENFNMLATLFEGRVDLGIGRAPGGPSEASEALTDAFLPQVFKMPELVDELIEHNQNATANPPANPLPAVPPSLWMLGTSPKSATFAAEKGLSYCFGQFMSDEDGSEVVKQYKKEFQPRDGQDWPQAMLGISIVCADTSEEAHEIADSWVVWQLMQSEGATEKVPSSETARAYMDSMEDPAKVEAAKQKMIIGDPTDVVDELERLQESTGVDEFIIITITHSPEDKWKSYKLISKEVKNR</sequence>
<dbReference type="SUPFAM" id="SSF51679">
    <property type="entry name" value="Bacterial luciferase-like"/>
    <property type="match status" value="1"/>
</dbReference>
<dbReference type="PANTHER" id="PTHR30137:SF19">
    <property type="entry name" value="LUCIFERASE-LIKE MONOOXYGENASE"/>
    <property type="match status" value="1"/>
</dbReference>
<evidence type="ECO:0000313" key="4">
    <source>
        <dbReference type="Proteomes" id="UP001500920"/>
    </source>
</evidence>
<name>A0ABP7F3S4_9STAP</name>
<dbReference type="InterPro" id="IPR019949">
    <property type="entry name" value="CmoO-like"/>
</dbReference>
<feature type="domain" description="Luciferase-like" evidence="2">
    <location>
        <begin position="1"/>
        <end position="298"/>
    </location>
</feature>
<accession>A0ABP7F3S4</accession>
<dbReference type="Pfam" id="PF00296">
    <property type="entry name" value="Bac_luciferase"/>
    <property type="match status" value="1"/>
</dbReference>
<dbReference type="CDD" id="cd00347">
    <property type="entry name" value="Flavin_utilizing_monoxygenases"/>
    <property type="match status" value="1"/>
</dbReference>
<gene>
    <name evidence="3" type="ORF">GCM10022378_17070</name>
</gene>
<dbReference type="InterPro" id="IPR036661">
    <property type="entry name" value="Luciferase-like_sf"/>
</dbReference>
<comment type="similarity">
    <text evidence="1">To bacterial alkanal monooxygenase alpha and beta chains.</text>
</comment>
<dbReference type="NCBIfam" id="TIGR03558">
    <property type="entry name" value="oxido_grp_1"/>
    <property type="match status" value="1"/>
</dbReference>
<dbReference type="Proteomes" id="UP001500920">
    <property type="component" value="Unassembled WGS sequence"/>
</dbReference>
<proteinExistence type="predicted"/>
<reference evidence="4" key="1">
    <citation type="journal article" date="2019" name="Int. J. Syst. Evol. Microbiol.">
        <title>The Global Catalogue of Microorganisms (GCM) 10K type strain sequencing project: providing services to taxonomists for standard genome sequencing and annotation.</title>
        <authorList>
            <consortium name="The Broad Institute Genomics Platform"/>
            <consortium name="The Broad Institute Genome Sequencing Center for Infectious Disease"/>
            <person name="Wu L."/>
            <person name="Ma J."/>
        </authorList>
    </citation>
    <scope>NUCLEOTIDE SEQUENCE [LARGE SCALE GENOMIC DNA]</scope>
    <source>
        <strain evidence="4">JCM 16981</strain>
    </source>
</reference>
<keyword evidence="4" id="KW-1185">Reference proteome</keyword>